<dbReference type="EMBL" id="JACHHZ010000002">
    <property type="protein sequence ID" value="MBB6093378.1"/>
    <property type="molecule type" value="Genomic_DNA"/>
</dbReference>
<evidence type="ECO:0000256" key="4">
    <source>
        <dbReference type="ARBA" id="ARBA00022490"/>
    </source>
</evidence>
<dbReference type="GO" id="GO:0005737">
    <property type="term" value="C:cytoplasm"/>
    <property type="evidence" value="ECO:0007669"/>
    <property type="project" value="UniProtKB-SubCell"/>
</dbReference>
<evidence type="ECO:0000256" key="9">
    <source>
        <dbReference type="ARBA" id="ARBA00023146"/>
    </source>
</evidence>
<keyword evidence="7 11" id="KW-0067">ATP-binding</keyword>
<dbReference type="InterPro" id="IPR036695">
    <property type="entry name" value="Arg-tRNA-synth_N_sf"/>
</dbReference>
<dbReference type="InterPro" id="IPR035684">
    <property type="entry name" value="ArgRS_core"/>
</dbReference>
<dbReference type="PANTHER" id="PTHR11956:SF5">
    <property type="entry name" value="ARGININE--TRNA LIGASE, CYTOPLASMIC"/>
    <property type="match status" value="1"/>
</dbReference>
<dbReference type="Gene3D" id="3.30.1360.70">
    <property type="entry name" value="Arginyl tRNA synthetase N-terminal domain"/>
    <property type="match status" value="1"/>
</dbReference>
<protein>
    <recommendedName>
        <fullName evidence="11">Arginine--tRNA ligase</fullName>
        <ecNumber evidence="11">6.1.1.19</ecNumber>
    </recommendedName>
    <alternativeName>
        <fullName evidence="11">Arginyl-tRNA synthetase</fullName>
        <shortName evidence="11">ArgRS</shortName>
    </alternativeName>
</protein>
<dbReference type="Gene3D" id="3.40.50.620">
    <property type="entry name" value="HUPs"/>
    <property type="match status" value="1"/>
</dbReference>
<gene>
    <name evidence="11" type="primary">argS</name>
    <name evidence="15" type="ORF">HNQ60_002256</name>
</gene>
<keyword evidence="8 11" id="KW-0648">Protein biosynthesis</keyword>
<evidence type="ECO:0000259" key="14">
    <source>
        <dbReference type="SMART" id="SM01016"/>
    </source>
</evidence>
<dbReference type="InterPro" id="IPR008909">
    <property type="entry name" value="DALR_anticod-bd"/>
</dbReference>
<dbReference type="PRINTS" id="PR01038">
    <property type="entry name" value="TRNASYNTHARG"/>
</dbReference>
<dbReference type="SUPFAM" id="SSF55190">
    <property type="entry name" value="Arginyl-tRNA synthetase (ArgRS), N-terminal 'additional' domain"/>
    <property type="match status" value="1"/>
</dbReference>
<keyword evidence="9 11" id="KW-0030">Aminoacyl-tRNA synthetase</keyword>
<name>A0A841HMG5_9GAMM</name>
<comment type="caution">
    <text evidence="15">The sequence shown here is derived from an EMBL/GenBank/DDBJ whole genome shotgun (WGS) entry which is preliminary data.</text>
</comment>
<evidence type="ECO:0000256" key="12">
    <source>
        <dbReference type="RuleBase" id="RU363038"/>
    </source>
</evidence>
<dbReference type="GO" id="GO:0006420">
    <property type="term" value="P:arginyl-tRNA aminoacylation"/>
    <property type="evidence" value="ECO:0007669"/>
    <property type="project" value="UniProtKB-UniRule"/>
</dbReference>
<dbReference type="Gene3D" id="1.10.730.10">
    <property type="entry name" value="Isoleucyl-tRNA Synthetase, Domain 1"/>
    <property type="match status" value="1"/>
</dbReference>
<keyword evidence="16" id="KW-1185">Reference proteome</keyword>
<sequence>MKYQIEQLLQAALATLPPDVVPADIRPEINVERTRDAAHGDFATNIALQLAKPARKNPRQLAQAILDALPASDLIAKTEIAGPGFINFHLSAAAYQLELSRVFDFGPVYGYGKRGAGIGTVVEFVSANPTGPLHVGHGRQAALGDALVSLLQTQGYEVSREFYYNDAGVQIHKLALSVQARARGIKPGDAGWPEEGYAGDYIGDIAEEFLAKSSVHALDGEAVKASGKPDDFESIRKFAVAYLRREQDIDLQKFGVHFDVYYLESSLYTDGKVEETVKGLIGSGKTYENEGALWLRTTEFGDDKDRVMRKSDGTFTYFVPDVAYHVTKWQRGFRKAINVQGTDHHGTISRVRAGLQALGLGIPEGYPDYVLHKMVKVMRGGEEVKISKRAGSYVTVRDLIEWVGRDAVRFFLVSRKADSEFVFDIDLALAQSEENPVYYVQYAHARVCSVFRQLQEKGFTHERDIGERNIALLSEPQERALIRRLTYFPELLENAANALEPHQVAHYLRDLAGDLHTYYNAHQFIVDDVNLRNARLNLVAATRQVIQNGLKLLGVSAPEKM</sequence>
<evidence type="ECO:0000256" key="2">
    <source>
        <dbReference type="ARBA" id="ARBA00005594"/>
    </source>
</evidence>
<dbReference type="SMART" id="SM00836">
    <property type="entry name" value="DALR_1"/>
    <property type="match status" value="1"/>
</dbReference>
<evidence type="ECO:0000256" key="7">
    <source>
        <dbReference type="ARBA" id="ARBA00022840"/>
    </source>
</evidence>
<dbReference type="Pfam" id="PF03485">
    <property type="entry name" value="Arg_tRNA_synt_N"/>
    <property type="match status" value="1"/>
</dbReference>
<reference evidence="15 16" key="1">
    <citation type="submission" date="2020-08" db="EMBL/GenBank/DDBJ databases">
        <title>Genomic Encyclopedia of Type Strains, Phase IV (KMG-IV): sequencing the most valuable type-strain genomes for metagenomic binning, comparative biology and taxonomic classification.</title>
        <authorList>
            <person name="Goeker M."/>
        </authorList>
    </citation>
    <scope>NUCLEOTIDE SEQUENCE [LARGE SCALE GENOMIC DNA]</scope>
    <source>
        <strain evidence="15 16">DSM 26723</strain>
    </source>
</reference>
<feature type="short sequence motif" description="'HIGH' region" evidence="11">
    <location>
        <begin position="127"/>
        <end position="137"/>
    </location>
</feature>
<dbReference type="EC" id="6.1.1.19" evidence="11"/>
<dbReference type="Pfam" id="PF05746">
    <property type="entry name" value="DALR_1"/>
    <property type="match status" value="1"/>
</dbReference>
<dbReference type="FunFam" id="1.10.730.10:FF:000008">
    <property type="entry name" value="Arginine--tRNA ligase"/>
    <property type="match status" value="1"/>
</dbReference>
<evidence type="ECO:0000256" key="10">
    <source>
        <dbReference type="ARBA" id="ARBA00049339"/>
    </source>
</evidence>
<feature type="domain" description="Arginyl tRNA synthetase N-terminal" evidence="14">
    <location>
        <begin position="3"/>
        <end position="90"/>
    </location>
</feature>
<dbReference type="GO" id="GO:0004814">
    <property type="term" value="F:arginine-tRNA ligase activity"/>
    <property type="evidence" value="ECO:0007669"/>
    <property type="project" value="UniProtKB-UniRule"/>
</dbReference>
<dbReference type="NCBIfam" id="TIGR00456">
    <property type="entry name" value="argS"/>
    <property type="match status" value="1"/>
</dbReference>
<dbReference type="FunFam" id="3.40.50.620:FF:000062">
    <property type="entry name" value="Arginine--tRNA ligase"/>
    <property type="match status" value="1"/>
</dbReference>
<keyword evidence="6 11" id="KW-0547">Nucleotide-binding</keyword>
<dbReference type="InterPro" id="IPR009080">
    <property type="entry name" value="tRNAsynth_Ia_anticodon-bd"/>
</dbReference>
<dbReference type="CDD" id="cd00671">
    <property type="entry name" value="ArgRS_core"/>
    <property type="match status" value="1"/>
</dbReference>
<dbReference type="PROSITE" id="PS00178">
    <property type="entry name" value="AA_TRNA_LIGASE_I"/>
    <property type="match status" value="1"/>
</dbReference>
<dbReference type="SMART" id="SM01016">
    <property type="entry name" value="Arg_tRNA_synt_N"/>
    <property type="match status" value="1"/>
</dbReference>
<evidence type="ECO:0000259" key="13">
    <source>
        <dbReference type="SMART" id="SM00836"/>
    </source>
</evidence>
<feature type="domain" description="DALR anticodon binding" evidence="13">
    <location>
        <begin position="440"/>
        <end position="561"/>
    </location>
</feature>
<dbReference type="Pfam" id="PF00750">
    <property type="entry name" value="tRNA-synt_1d"/>
    <property type="match status" value="1"/>
</dbReference>
<dbReference type="AlphaFoldDB" id="A0A841HMG5"/>
<dbReference type="FunFam" id="3.30.1360.70:FF:000003">
    <property type="entry name" value="Arginine--tRNA ligase"/>
    <property type="match status" value="1"/>
</dbReference>
<dbReference type="HAMAP" id="MF_00123">
    <property type="entry name" value="Arg_tRNA_synth"/>
    <property type="match status" value="1"/>
</dbReference>
<comment type="similarity">
    <text evidence="2 11 12">Belongs to the class-I aminoacyl-tRNA synthetase family.</text>
</comment>
<evidence type="ECO:0000256" key="6">
    <source>
        <dbReference type="ARBA" id="ARBA00022741"/>
    </source>
</evidence>
<keyword evidence="4 11" id="KW-0963">Cytoplasm</keyword>
<evidence type="ECO:0000256" key="5">
    <source>
        <dbReference type="ARBA" id="ARBA00022598"/>
    </source>
</evidence>
<evidence type="ECO:0000256" key="3">
    <source>
        <dbReference type="ARBA" id="ARBA00011245"/>
    </source>
</evidence>
<comment type="subcellular location">
    <subcellularLocation>
        <location evidence="1 11">Cytoplasm</location>
    </subcellularLocation>
</comment>
<dbReference type="InterPro" id="IPR014729">
    <property type="entry name" value="Rossmann-like_a/b/a_fold"/>
</dbReference>
<comment type="subunit">
    <text evidence="3 11">Monomer.</text>
</comment>
<evidence type="ECO:0000256" key="11">
    <source>
        <dbReference type="HAMAP-Rule" id="MF_00123"/>
    </source>
</evidence>
<accession>A0A841HMG5</accession>
<evidence type="ECO:0000313" key="16">
    <source>
        <dbReference type="Proteomes" id="UP000588068"/>
    </source>
</evidence>
<comment type="catalytic activity">
    <reaction evidence="10 11">
        <text>tRNA(Arg) + L-arginine + ATP = L-arginyl-tRNA(Arg) + AMP + diphosphate</text>
        <dbReference type="Rhea" id="RHEA:20301"/>
        <dbReference type="Rhea" id="RHEA-COMP:9658"/>
        <dbReference type="Rhea" id="RHEA-COMP:9673"/>
        <dbReference type="ChEBI" id="CHEBI:30616"/>
        <dbReference type="ChEBI" id="CHEBI:32682"/>
        <dbReference type="ChEBI" id="CHEBI:33019"/>
        <dbReference type="ChEBI" id="CHEBI:78442"/>
        <dbReference type="ChEBI" id="CHEBI:78513"/>
        <dbReference type="ChEBI" id="CHEBI:456215"/>
        <dbReference type="EC" id="6.1.1.19"/>
    </reaction>
</comment>
<proteinExistence type="inferred from homology"/>
<dbReference type="RefSeq" id="WP_184331649.1">
    <property type="nucleotide sequence ID" value="NZ_JACHHZ010000002.1"/>
</dbReference>
<evidence type="ECO:0000256" key="8">
    <source>
        <dbReference type="ARBA" id="ARBA00022917"/>
    </source>
</evidence>
<keyword evidence="5 11" id="KW-0436">Ligase</keyword>
<dbReference type="SUPFAM" id="SSF52374">
    <property type="entry name" value="Nucleotidylyl transferase"/>
    <property type="match status" value="1"/>
</dbReference>
<dbReference type="GO" id="GO:0005524">
    <property type="term" value="F:ATP binding"/>
    <property type="evidence" value="ECO:0007669"/>
    <property type="project" value="UniProtKB-UniRule"/>
</dbReference>
<dbReference type="InterPro" id="IPR001412">
    <property type="entry name" value="aa-tRNA-synth_I_CS"/>
</dbReference>
<dbReference type="SUPFAM" id="SSF47323">
    <property type="entry name" value="Anticodon-binding domain of a subclass of class I aminoacyl-tRNA synthetases"/>
    <property type="match status" value="1"/>
</dbReference>
<dbReference type="Proteomes" id="UP000588068">
    <property type="component" value="Unassembled WGS sequence"/>
</dbReference>
<dbReference type="InterPro" id="IPR005148">
    <property type="entry name" value="Arg-tRNA-synth_N"/>
</dbReference>
<dbReference type="CDD" id="cd07956">
    <property type="entry name" value="Anticodon_Ia_Arg"/>
    <property type="match status" value="1"/>
</dbReference>
<evidence type="ECO:0000313" key="15">
    <source>
        <dbReference type="EMBL" id="MBB6093378.1"/>
    </source>
</evidence>
<dbReference type="PANTHER" id="PTHR11956">
    <property type="entry name" value="ARGINYL-TRNA SYNTHETASE"/>
    <property type="match status" value="1"/>
</dbReference>
<organism evidence="15 16">
    <name type="scientific">Povalibacter uvarum</name>
    <dbReference type="NCBI Taxonomy" id="732238"/>
    <lineage>
        <taxon>Bacteria</taxon>
        <taxon>Pseudomonadati</taxon>
        <taxon>Pseudomonadota</taxon>
        <taxon>Gammaproteobacteria</taxon>
        <taxon>Steroidobacterales</taxon>
        <taxon>Steroidobacteraceae</taxon>
        <taxon>Povalibacter</taxon>
    </lineage>
</organism>
<dbReference type="InterPro" id="IPR001278">
    <property type="entry name" value="Arg-tRNA-ligase"/>
</dbReference>
<evidence type="ECO:0000256" key="1">
    <source>
        <dbReference type="ARBA" id="ARBA00004496"/>
    </source>
</evidence>